<dbReference type="Proteomes" id="UP000518605">
    <property type="component" value="Unassembled WGS sequence"/>
</dbReference>
<dbReference type="AlphaFoldDB" id="A0A7W5G9X7"/>
<keyword evidence="1" id="KW-1133">Transmembrane helix</keyword>
<feature type="transmembrane region" description="Helical" evidence="1">
    <location>
        <begin position="20"/>
        <end position="40"/>
    </location>
</feature>
<organism evidence="2 3">
    <name type="scientific">Paenibacillus endophyticus</name>
    <dbReference type="NCBI Taxonomy" id="1294268"/>
    <lineage>
        <taxon>Bacteria</taxon>
        <taxon>Bacillati</taxon>
        <taxon>Bacillota</taxon>
        <taxon>Bacilli</taxon>
        <taxon>Bacillales</taxon>
        <taxon>Paenibacillaceae</taxon>
        <taxon>Paenibacillus</taxon>
    </lineage>
</organism>
<proteinExistence type="predicted"/>
<comment type="caution">
    <text evidence="2">The sequence shown here is derived from an EMBL/GenBank/DDBJ whole genome shotgun (WGS) entry which is preliminary data.</text>
</comment>
<evidence type="ECO:0000256" key="1">
    <source>
        <dbReference type="SAM" id="Phobius"/>
    </source>
</evidence>
<evidence type="ECO:0000313" key="2">
    <source>
        <dbReference type="EMBL" id="MBB3151718.1"/>
    </source>
</evidence>
<evidence type="ECO:0000313" key="3">
    <source>
        <dbReference type="Proteomes" id="UP000518605"/>
    </source>
</evidence>
<reference evidence="2 3" key="1">
    <citation type="submission" date="2020-08" db="EMBL/GenBank/DDBJ databases">
        <title>Genomic Encyclopedia of Type Strains, Phase III (KMG-III): the genomes of soil and plant-associated and newly described type strains.</title>
        <authorList>
            <person name="Whitman W."/>
        </authorList>
    </citation>
    <scope>NUCLEOTIDE SEQUENCE [LARGE SCALE GENOMIC DNA]</scope>
    <source>
        <strain evidence="2 3">CECT 8234</strain>
    </source>
</reference>
<protein>
    <submittedName>
        <fullName evidence="2">Uncharacterized protein</fullName>
    </submittedName>
</protein>
<sequence>MPVFPKLASKNSNIANHHDRIAHQIGAACVPFIFFVNARLAKSQQLKQKISGMGF</sequence>
<dbReference type="EMBL" id="JACHXW010000004">
    <property type="protein sequence ID" value="MBB3151718.1"/>
    <property type="molecule type" value="Genomic_DNA"/>
</dbReference>
<gene>
    <name evidence="2" type="ORF">FHS16_001764</name>
</gene>
<keyword evidence="3" id="KW-1185">Reference proteome</keyword>
<keyword evidence="1" id="KW-0472">Membrane</keyword>
<name>A0A7W5G9X7_9BACL</name>
<keyword evidence="1" id="KW-0812">Transmembrane</keyword>
<accession>A0A7W5G9X7</accession>